<evidence type="ECO:0000313" key="28">
    <source>
        <dbReference type="Proteomes" id="UP000095455"/>
    </source>
</evidence>
<dbReference type="Proteomes" id="UP000095332">
    <property type="component" value="Unassembled WGS sequence"/>
</dbReference>
<dbReference type="EMBL" id="WKMW01000019">
    <property type="protein sequence ID" value="MRY85940.1"/>
    <property type="molecule type" value="Genomic_DNA"/>
</dbReference>
<dbReference type="EMBL" id="WKLT01000018">
    <property type="protein sequence ID" value="MRY59650.1"/>
    <property type="molecule type" value="Genomic_DNA"/>
</dbReference>
<dbReference type="Proteomes" id="UP000441609">
    <property type="component" value="Unassembled WGS sequence"/>
</dbReference>
<evidence type="ECO:0000256" key="4">
    <source>
        <dbReference type="ARBA" id="ARBA00023157"/>
    </source>
</evidence>
<dbReference type="Proteomes" id="UP000095591">
    <property type="component" value="Unassembled WGS sequence"/>
</dbReference>
<feature type="chain" id="PRO_5014533467" description="Thioredoxin" evidence="7">
    <location>
        <begin position="24"/>
        <end position="157"/>
    </location>
</feature>
<keyword evidence="7" id="KW-0732">Signal</keyword>
<dbReference type="AlphaFoldDB" id="A0A174WK17"/>
<evidence type="ECO:0000313" key="23">
    <source>
        <dbReference type="EMBL" id="QJE28283.1"/>
    </source>
</evidence>
<dbReference type="Proteomes" id="UP000441358">
    <property type="component" value="Unassembled WGS sequence"/>
</dbReference>
<dbReference type="InterPro" id="IPR013766">
    <property type="entry name" value="Thioredoxin_domain"/>
</dbReference>
<keyword evidence="4" id="KW-1015">Disulfide bond</keyword>
<dbReference type="RefSeq" id="WP_005858169.1">
    <property type="nucleotide sequence ID" value="NZ_AP019729.1"/>
</dbReference>
<dbReference type="EMBL" id="CZBM01000015">
    <property type="protein sequence ID" value="CUQ47634.1"/>
    <property type="molecule type" value="Genomic_DNA"/>
</dbReference>
<organism evidence="11 27">
    <name type="scientific">Parabacteroides distasonis</name>
    <dbReference type="NCBI Taxonomy" id="823"/>
    <lineage>
        <taxon>Bacteria</taxon>
        <taxon>Pseudomonadati</taxon>
        <taxon>Bacteroidota</taxon>
        <taxon>Bacteroidia</taxon>
        <taxon>Bacteroidales</taxon>
        <taxon>Tannerellaceae</taxon>
        <taxon>Parabacteroides</taxon>
    </lineage>
</organism>
<dbReference type="EMBL" id="WKMC01000003">
    <property type="protein sequence ID" value="MRZ49990.1"/>
    <property type="molecule type" value="Genomic_DNA"/>
</dbReference>
<dbReference type="EMBL" id="WKNE01000016">
    <property type="protein sequence ID" value="MRZ56479.1"/>
    <property type="molecule type" value="Genomic_DNA"/>
</dbReference>
<reference evidence="27 28" key="1">
    <citation type="submission" date="2015-09" db="EMBL/GenBank/DDBJ databases">
        <authorList>
            <consortium name="Pathogen Informatics"/>
        </authorList>
    </citation>
    <scope>NUCLEOTIDE SEQUENCE [LARGE SCALE GENOMIC DNA]</scope>
    <source>
        <strain evidence="10 28">2789STDY5608822</strain>
        <strain evidence="9 29">2789STDY5608872</strain>
        <strain evidence="11 27">2789STDY5834948</strain>
    </source>
</reference>
<dbReference type="Proteomes" id="UP000284660">
    <property type="component" value="Unassembled WGS sequence"/>
</dbReference>
<reference evidence="23 40" key="7">
    <citation type="submission" date="2020-04" db="EMBL/GenBank/DDBJ databases">
        <title>Complete Genomes and Methylome analysis of CBBP consortium that reverse antibiotic-induced susceptibility to vancomycin-resistant Enterococcus faecium infection.</title>
        <authorList>
            <person name="Fomenkov A."/>
            <person name="Zhang Z."/>
            <person name="Pamer E."/>
            <person name="Roberts R.J."/>
        </authorList>
    </citation>
    <scope>NUCLEOTIDE SEQUENCE [LARGE SCALE GENOMIC DNA]</scope>
    <source>
        <strain evidence="40">CBBP</strain>
        <strain evidence="23">CBBP-1</strain>
    </source>
</reference>
<evidence type="ECO:0000313" key="14">
    <source>
        <dbReference type="EMBL" id="MDB9139036.1"/>
    </source>
</evidence>
<dbReference type="Proteomes" id="UP001211522">
    <property type="component" value="Unassembled WGS sequence"/>
</dbReference>
<evidence type="ECO:0000313" key="32">
    <source>
        <dbReference type="Proteomes" id="UP000315827"/>
    </source>
</evidence>
<dbReference type="FunFam" id="3.40.30.10:FF:000229">
    <property type="entry name" value="Thioredoxin (TRX)"/>
    <property type="match status" value="1"/>
</dbReference>
<evidence type="ECO:0000313" key="26">
    <source>
        <dbReference type="EMBL" id="WET64849.1"/>
    </source>
</evidence>
<evidence type="ECO:0000313" key="36">
    <source>
        <dbReference type="Proteomes" id="UP000450599"/>
    </source>
</evidence>
<dbReference type="Proteomes" id="UP000463337">
    <property type="component" value="Unassembled WGS sequence"/>
</dbReference>
<evidence type="ECO:0000313" key="38">
    <source>
        <dbReference type="Proteomes" id="UP000463337"/>
    </source>
</evidence>
<evidence type="ECO:0000313" key="35">
    <source>
        <dbReference type="Proteomes" id="UP000441609"/>
    </source>
</evidence>
<dbReference type="Proteomes" id="UP001221009">
    <property type="component" value="Chromosome"/>
</dbReference>
<dbReference type="EMBL" id="JAQMPX010000075">
    <property type="protein sequence ID" value="MDB9139036.1"/>
    <property type="molecule type" value="Genomic_DNA"/>
</dbReference>
<protein>
    <recommendedName>
        <fullName evidence="6">Thioredoxin</fullName>
    </recommendedName>
</protein>
<evidence type="ECO:0000313" key="22">
    <source>
        <dbReference type="EMBL" id="OUP17757.1"/>
    </source>
</evidence>
<keyword evidence="2" id="KW-0813">Transport</keyword>
<dbReference type="EMBL" id="CYYK01000006">
    <property type="protein sequence ID" value="CUO29287.1"/>
    <property type="molecule type" value="Genomic_DNA"/>
</dbReference>
<dbReference type="InterPro" id="IPR017937">
    <property type="entry name" value="Thioredoxin_CS"/>
</dbReference>
<evidence type="ECO:0000256" key="6">
    <source>
        <dbReference type="NCBIfam" id="TIGR01068"/>
    </source>
</evidence>
<dbReference type="Proteomes" id="UP001210126">
    <property type="component" value="Unassembled WGS sequence"/>
</dbReference>
<evidence type="ECO:0000313" key="34">
    <source>
        <dbReference type="Proteomes" id="UP000441358"/>
    </source>
</evidence>
<feature type="signal peptide" evidence="7">
    <location>
        <begin position="1"/>
        <end position="23"/>
    </location>
</feature>
<dbReference type="PANTHER" id="PTHR45663:SF11">
    <property type="entry name" value="GEO12009P1"/>
    <property type="match status" value="1"/>
</dbReference>
<evidence type="ECO:0000313" key="40">
    <source>
        <dbReference type="Proteomes" id="UP000501982"/>
    </source>
</evidence>
<evidence type="ECO:0000313" key="12">
    <source>
        <dbReference type="EMBL" id="MCB6520360.1"/>
    </source>
</evidence>
<dbReference type="EMBL" id="WKMX01000013">
    <property type="protein sequence ID" value="MRZ07456.1"/>
    <property type="molecule type" value="Genomic_DNA"/>
</dbReference>
<reference evidence="33 34" key="5">
    <citation type="journal article" date="2019" name="Nat. Med.">
        <title>A library of human gut bacterial isolates paired with longitudinal multiomics data enables mechanistic microbiome research.</title>
        <authorList>
            <person name="Poyet M."/>
            <person name="Groussin M."/>
            <person name="Gibbons S.M."/>
            <person name="Avila-Pacheco J."/>
            <person name="Jiang X."/>
            <person name="Kearney S.M."/>
            <person name="Perrotta A.R."/>
            <person name="Berdy B."/>
            <person name="Zhao S."/>
            <person name="Lieberman T.D."/>
            <person name="Swanson P.K."/>
            <person name="Smith M."/>
            <person name="Roesemann S."/>
            <person name="Alexander J.E."/>
            <person name="Rich S.A."/>
            <person name="Livny J."/>
            <person name="Vlamakis H."/>
            <person name="Clish C."/>
            <person name="Bullock K."/>
            <person name="Deik A."/>
            <person name="Scott J."/>
            <person name="Pierce K.A."/>
            <person name="Xavier R.J."/>
            <person name="Alm E.J."/>
        </authorList>
    </citation>
    <scope>NUCLEOTIDE SEQUENCE [LARGE SCALE GENOMIC DNA]</scope>
    <source>
        <strain evidence="18 39">BIOML-A10</strain>
        <strain evidence="16 36">BIOML-A11</strain>
        <strain evidence="20 33">BIOML-A2</strain>
        <strain evidence="21 35">BIOML-A20</strain>
        <strain evidence="19 34">BIOML-A32</strain>
        <strain evidence="15 38">BIOML-A41</strain>
        <strain evidence="17 37">BIOML-A9</strain>
    </source>
</reference>
<dbReference type="Proteomes" id="UP000195950">
    <property type="component" value="Unassembled WGS sequence"/>
</dbReference>
<dbReference type="PRINTS" id="PR00421">
    <property type="entry name" value="THIOREDOXIN"/>
</dbReference>
<evidence type="ECO:0000313" key="11">
    <source>
        <dbReference type="EMBL" id="CUQ47634.1"/>
    </source>
</evidence>
<evidence type="ECO:0000313" key="19">
    <source>
        <dbReference type="EMBL" id="MRZ49990.1"/>
    </source>
</evidence>
<evidence type="ECO:0000313" key="27">
    <source>
        <dbReference type="Proteomes" id="UP000095332"/>
    </source>
</evidence>
<dbReference type="PROSITE" id="PS51352">
    <property type="entry name" value="THIOREDOXIN_2"/>
    <property type="match status" value="1"/>
</dbReference>
<dbReference type="EMBL" id="CYXP01000001">
    <property type="protein sequence ID" value="CUM70821.1"/>
    <property type="molecule type" value="Genomic_DNA"/>
</dbReference>
<dbReference type="GO" id="GO:0015035">
    <property type="term" value="F:protein-disulfide reductase activity"/>
    <property type="evidence" value="ECO:0007669"/>
    <property type="project" value="UniProtKB-UniRule"/>
</dbReference>
<dbReference type="EMBL" id="NFJX01000012">
    <property type="protein sequence ID" value="OUP17757.1"/>
    <property type="molecule type" value="Genomic_DNA"/>
</dbReference>
<dbReference type="SUPFAM" id="SSF52833">
    <property type="entry name" value="Thioredoxin-like"/>
    <property type="match status" value="1"/>
</dbReference>
<evidence type="ECO:0000256" key="7">
    <source>
        <dbReference type="SAM" id="SignalP"/>
    </source>
</evidence>
<evidence type="ECO:0000313" key="30">
    <source>
        <dbReference type="Proteomes" id="UP000195950"/>
    </source>
</evidence>
<keyword evidence="3" id="KW-0249">Electron transport</keyword>
<evidence type="ECO:0000313" key="39">
    <source>
        <dbReference type="Proteomes" id="UP000471216"/>
    </source>
</evidence>
<evidence type="ECO:0000256" key="2">
    <source>
        <dbReference type="ARBA" id="ARBA00022448"/>
    </source>
</evidence>
<evidence type="ECO:0000313" key="33">
    <source>
        <dbReference type="Proteomes" id="UP000432516"/>
    </source>
</evidence>
<dbReference type="Proteomes" id="UP000095455">
    <property type="component" value="Unassembled WGS sequence"/>
</dbReference>
<evidence type="ECO:0000259" key="8">
    <source>
        <dbReference type="PROSITE" id="PS51352"/>
    </source>
</evidence>
<feature type="domain" description="Thioredoxin" evidence="8">
    <location>
        <begin position="20"/>
        <end position="154"/>
    </location>
</feature>
<reference evidence="30" key="2">
    <citation type="submission" date="2017-04" db="EMBL/GenBank/DDBJ databases">
        <title>Function of individual gut microbiota members based on whole genome sequencing of pure cultures obtained from chicken caecum.</title>
        <authorList>
            <person name="Medvecky M."/>
            <person name="Cejkova D."/>
            <person name="Polansky O."/>
            <person name="Karasova D."/>
            <person name="Kubasova T."/>
            <person name="Cizek A."/>
            <person name="Rychlik I."/>
        </authorList>
    </citation>
    <scope>NUCLEOTIDE SEQUENCE [LARGE SCALE GENOMIC DNA]</scope>
    <source>
        <strain evidence="30">An199</strain>
    </source>
</reference>
<evidence type="ECO:0000313" key="13">
    <source>
        <dbReference type="EMBL" id="MDB9005831.1"/>
    </source>
</evidence>
<dbReference type="Proteomes" id="UP000471216">
    <property type="component" value="Unassembled WGS sequence"/>
</dbReference>
<dbReference type="InterPro" id="IPR036249">
    <property type="entry name" value="Thioredoxin-like_sf"/>
</dbReference>
<comment type="similarity">
    <text evidence="1">Belongs to the thioredoxin family.</text>
</comment>
<dbReference type="Proteomes" id="UP000461276">
    <property type="component" value="Unassembled WGS sequence"/>
</dbReference>
<reference evidence="12" key="8">
    <citation type="submission" date="2021-10" db="EMBL/GenBank/DDBJ databases">
        <title>Collection of gut derived symbiotic bacterial strains cultured from healthy donors.</title>
        <authorList>
            <person name="Lin H."/>
            <person name="Littmann E."/>
            <person name="Kohout C."/>
            <person name="Pamer E.G."/>
        </authorList>
    </citation>
    <scope>NUCLEOTIDE SEQUENCE</scope>
    <source>
        <strain evidence="12">DFI.2.94</strain>
    </source>
</reference>
<evidence type="ECO:0000313" key="29">
    <source>
        <dbReference type="Proteomes" id="UP000095591"/>
    </source>
</evidence>
<evidence type="ECO:0000313" key="20">
    <source>
        <dbReference type="EMBL" id="MRZ56479.1"/>
    </source>
</evidence>
<evidence type="ECO:0000256" key="3">
    <source>
        <dbReference type="ARBA" id="ARBA00022982"/>
    </source>
</evidence>
<reference evidence="22" key="3">
    <citation type="journal article" date="2018" name="BMC Genomics">
        <title>Whole genome sequencing and function prediction of 133 gut anaerobes isolated from chicken caecum in pure cultures.</title>
        <authorList>
            <person name="Medvecky M."/>
            <person name="Cejkova D."/>
            <person name="Polansky O."/>
            <person name="Karasova D."/>
            <person name="Kubasova T."/>
            <person name="Cizek A."/>
            <person name="Rychlik I."/>
        </authorList>
    </citation>
    <scope>NUCLEOTIDE SEQUENCE</scope>
    <source>
        <strain evidence="22">An199</strain>
    </source>
</reference>
<evidence type="ECO:0000313" key="15">
    <source>
        <dbReference type="EMBL" id="MRY59650.1"/>
    </source>
</evidence>
<evidence type="ECO:0000313" key="9">
    <source>
        <dbReference type="EMBL" id="CUM70821.1"/>
    </source>
</evidence>
<evidence type="ECO:0000313" key="25">
    <source>
        <dbReference type="EMBL" id="TWV57220.1"/>
    </source>
</evidence>
<reference evidence="24 31" key="4">
    <citation type="submission" date="2018-08" db="EMBL/GenBank/DDBJ databases">
        <title>A genome reference for cultivated species of the human gut microbiota.</title>
        <authorList>
            <person name="Zou Y."/>
            <person name="Xue W."/>
            <person name="Luo G."/>
        </authorList>
    </citation>
    <scope>NUCLEOTIDE SEQUENCE [LARGE SCALE GENOMIC DNA]</scope>
    <source>
        <strain evidence="24 31">AM30-4</strain>
    </source>
</reference>
<dbReference type="CDD" id="cd02947">
    <property type="entry name" value="TRX_family"/>
    <property type="match status" value="1"/>
</dbReference>
<dbReference type="PROSITE" id="PS51257">
    <property type="entry name" value="PROKAR_LIPOPROTEIN"/>
    <property type="match status" value="1"/>
</dbReference>
<dbReference type="GeneID" id="93524663"/>
<evidence type="ECO:0000313" key="21">
    <source>
        <dbReference type="EMBL" id="MSB73888.1"/>
    </source>
</evidence>
<dbReference type="Proteomes" id="UP001198806">
    <property type="component" value="Unassembled WGS sequence"/>
</dbReference>
<evidence type="ECO:0000313" key="24">
    <source>
        <dbReference type="EMBL" id="RHD73510.1"/>
    </source>
</evidence>
<evidence type="ECO:0000313" key="10">
    <source>
        <dbReference type="EMBL" id="CUO29287.1"/>
    </source>
</evidence>
<dbReference type="EMBL" id="WKMY01000018">
    <property type="protein sequence ID" value="MRY95289.1"/>
    <property type="molecule type" value="Genomic_DNA"/>
</dbReference>
<dbReference type="PROSITE" id="PS00194">
    <property type="entry name" value="THIOREDOXIN_1"/>
    <property type="match status" value="1"/>
</dbReference>
<dbReference type="Pfam" id="PF00085">
    <property type="entry name" value="Thioredoxin"/>
    <property type="match status" value="1"/>
</dbReference>
<dbReference type="Proteomes" id="UP000432516">
    <property type="component" value="Unassembled WGS sequence"/>
</dbReference>
<dbReference type="EMBL" id="QSJN01000008">
    <property type="protein sequence ID" value="RHD73510.1"/>
    <property type="molecule type" value="Genomic_DNA"/>
</dbReference>
<dbReference type="EMBL" id="JAJCNI010000054">
    <property type="protein sequence ID" value="MCB6520360.1"/>
    <property type="molecule type" value="Genomic_DNA"/>
</dbReference>
<dbReference type="GO" id="GO:0005829">
    <property type="term" value="C:cytosol"/>
    <property type="evidence" value="ECO:0007669"/>
    <property type="project" value="TreeGrafter"/>
</dbReference>
<dbReference type="EMBL" id="VOHW01000031">
    <property type="protein sequence ID" value="TWV57220.1"/>
    <property type="molecule type" value="Genomic_DNA"/>
</dbReference>
<dbReference type="PANTHER" id="PTHR45663">
    <property type="entry name" value="GEO12009P1"/>
    <property type="match status" value="1"/>
</dbReference>
<gene>
    <name evidence="11" type="primary">trxA_5</name>
    <name evidence="12" type="synonym">trxA</name>
    <name evidence="9" type="synonym">trxA_1</name>
    <name evidence="10" type="synonym">trxA_3</name>
    <name evidence="22" type="ORF">B5F32_13895</name>
    <name evidence="24" type="ORF">DW782_13990</name>
    <name evidence="10" type="ORF">ERS852380_01965</name>
    <name evidence="9" type="ORF">ERS852429_00129</name>
    <name evidence="11" type="ORF">ERS852560_03217</name>
    <name evidence="25" type="ORF">FSA05_23470</name>
    <name evidence="18" type="ORF">GKD54_14820</name>
    <name evidence="16" type="ORF">GKD58_17060</name>
    <name evidence="15" type="ORF">GKD59_17385</name>
    <name evidence="19" type="ORF">GKD66_07090</name>
    <name evidence="17" type="ORF">GKD67_19040</name>
    <name evidence="20" type="ORF">GKD68_17390</name>
    <name evidence="21" type="ORF">GKD70_11470</name>
    <name evidence="23" type="ORF">HHO38_08020</name>
    <name evidence="12" type="ORF">LI194_21500</name>
    <name evidence="26" type="ORF">P2T59_02420</name>
    <name evidence="13" type="ORF">PN599_12555</name>
    <name evidence="14" type="ORF">PN612_11000</name>
</gene>
<dbReference type="EMBL" id="CP051672">
    <property type="protein sequence ID" value="QJE28283.1"/>
    <property type="molecule type" value="Genomic_DNA"/>
</dbReference>
<dbReference type="Proteomes" id="UP000501982">
    <property type="component" value="Chromosome"/>
</dbReference>
<dbReference type="InterPro" id="IPR005746">
    <property type="entry name" value="Thioredoxin"/>
</dbReference>
<proteinExistence type="inferred from homology"/>
<dbReference type="EMBL" id="CP120353">
    <property type="protein sequence ID" value="WET64849.1"/>
    <property type="molecule type" value="Genomic_DNA"/>
</dbReference>
<evidence type="ECO:0000313" key="17">
    <source>
        <dbReference type="EMBL" id="MRY95289.1"/>
    </source>
</evidence>
<dbReference type="GO" id="GO:0045454">
    <property type="term" value="P:cell redox homeostasis"/>
    <property type="evidence" value="ECO:0007669"/>
    <property type="project" value="TreeGrafter"/>
</dbReference>
<evidence type="ECO:0000313" key="16">
    <source>
        <dbReference type="EMBL" id="MRY85940.1"/>
    </source>
</evidence>
<evidence type="ECO:0000313" key="37">
    <source>
        <dbReference type="Proteomes" id="UP000461276"/>
    </source>
</evidence>
<name>A0A174WK17_PARDI</name>
<dbReference type="OMA" id="KSKEWKY"/>
<accession>A0A174WK17</accession>
<evidence type="ECO:0000313" key="18">
    <source>
        <dbReference type="EMBL" id="MRZ07456.1"/>
    </source>
</evidence>
<evidence type="ECO:0000256" key="1">
    <source>
        <dbReference type="ARBA" id="ARBA00008987"/>
    </source>
</evidence>
<dbReference type="Gene3D" id="3.40.30.10">
    <property type="entry name" value="Glutaredoxin"/>
    <property type="match status" value="1"/>
</dbReference>
<dbReference type="EMBL" id="WKMO01000009">
    <property type="protein sequence ID" value="MSB73888.1"/>
    <property type="molecule type" value="Genomic_DNA"/>
</dbReference>
<reference evidence="26" key="10">
    <citation type="submission" date="2023-03" db="EMBL/GenBank/DDBJ databases">
        <title>Parabacteroides distasonis, a bacteria resistant against UC.</title>
        <authorList>
            <person name="Dai W."/>
        </authorList>
    </citation>
    <scope>NUCLEOTIDE SEQUENCE</scope>
    <source>
        <strain evidence="26">F1-28</strain>
    </source>
</reference>
<dbReference type="Proteomes" id="UP000450599">
    <property type="component" value="Unassembled WGS sequence"/>
</dbReference>
<dbReference type="NCBIfam" id="TIGR01068">
    <property type="entry name" value="thioredoxin"/>
    <property type="match status" value="1"/>
</dbReference>
<reference evidence="13" key="9">
    <citation type="submission" date="2023-01" db="EMBL/GenBank/DDBJ databases">
        <title>Human gut microbiome strain richness.</title>
        <authorList>
            <person name="Chen-Liaw A."/>
        </authorList>
    </citation>
    <scope>NUCLEOTIDE SEQUENCE</scope>
    <source>
        <strain evidence="14">D35st1_E5_D35t1_190705</strain>
        <strain evidence="13">RTP21484st1_E5_RTP21484_190118</strain>
    </source>
</reference>
<sequence>MRKLKSLWLVSVVLLLVSCSMSAKSDKSSEAGTASKGEVVTLNKAEFLQKVFNYEKNATKWVYEGDKPCIIDFYADWCGPCKQVAPILRDLAILYKNDIVVYKVNVDKEKELAAAFGIQSIPTFLFIPKEGQPQISMGALPREEFVKQIDTFLLKKK</sequence>
<keyword evidence="5" id="KW-0676">Redox-active center</keyword>
<dbReference type="OrthoDB" id="9790390at2"/>
<evidence type="ECO:0000256" key="5">
    <source>
        <dbReference type="ARBA" id="ARBA00023284"/>
    </source>
</evidence>
<dbReference type="EMBL" id="JAQMPJ010000010">
    <property type="protein sequence ID" value="MDB9005831.1"/>
    <property type="molecule type" value="Genomic_DNA"/>
</dbReference>
<evidence type="ECO:0000313" key="31">
    <source>
        <dbReference type="Proteomes" id="UP000284660"/>
    </source>
</evidence>
<reference evidence="25 32" key="6">
    <citation type="submission" date="2019-07" db="EMBL/GenBank/DDBJ databases">
        <title>Genome sequencing of Parabacteroides distasonis iSURF_7.</title>
        <authorList>
            <person name="Degefu H.N."/>
            <person name="Ruoff K.L."/>
            <person name="Price C.E."/>
            <person name="Valls R.A."/>
            <person name="O'Toole G.A."/>
        </authorList>
    </citation>
    <scope>NUCLEOTIDE SEQUENCE [LARGE SCALE GENOMIC DNA]</scope>
    <source>
        <strain evidence="25 32">CFPLTA003_1B</strain>
    </source>
</reference>
<dbReference type="Proteomes" id="UP000315827">
    <property type="component" value="Unassembled WGS sequence"/>
</dbReference>